<dbReference type="EMBL" id="RHLC01000034">
    <property type="protein sequence ID" value="TPP49056.1"/>
    <property type="molecule type" value="Genomic_DNA"/>
</dbReference>
<sequence>MSSVNDSDVIAEDAGMRASTARRRGPRSTSTLRAGLYGSLFAADCGDICAALDLVAVLKNGVATAAAAAPAAEKDECCARDGLADADACGLKNAGAEVLKRAMERCETVKTFSPTPPSVQALGASLAEVYTASPLAANTPVHANFQGARYICDETVVGMSLIQSVYGKRLLCAMGGCGRSAKVCDPIGCIVARWLPGKALSPDFALAEKLFRRMTAMHV</sequence>
<evidence type="ECO:0000313" key="2">
    <source>
        <dbReference type="Proteomes" id="UP000318447"/>
    </source>
</evidence>
<accession>A0A504XJH9</accession>
<proteinExistence type="predicted"/>
<organism evidence="1 2">
    <name type="scientific">Leishmania donovani</name>
    <dbReference type="NCBI Taxonomy" id="5661"/>
    <lineage>
        <taxon>Eukaryota</taxon>
        <taxon>Discoba</taxon>
        <taxon>Euglenozoa</taxon>
        <taxon>Kinetoplastea</taxon>
        <taxon>Metakinetoplastina</taxon>
        <taxon>Trypanosomatida</taxon>
        <taxon>Trypanosomatidae</taxon>
        <taxon>Leishmaniinae</taxon>
        <taxon>Leishmania</taxon>
    </lineage>
</organism>
<protein>
    <submittedName>
        <fullName evidence="1">Uncharacterized protein</fullName>
    </submittedName>
</protein>
<name>A0A504XJH9_LEIDO</name>
<comment type="caution">
    <text evidence="1">The sequence shown here is derived from an EMBL/GenBank/DDBJ whole genome shotgun (WGS) entry which is preliminary data.</text>
</comment>
<reference evidence="2" key="1">
    <citation type="submission" date="2019-02" db="EMBL/GenBank/DDBJ databases">
        <title>FDA dAtabase for Regulatory Grade micrObial Sequences (FDA-ARGOS): Supporting development and validation of Infectious Disease Dx tests.</title>
        <authorList>
            <person name="Duncan R."/>
            <person name="Fisher C."/>
            <person name="Tallon L."/>
            <person name="Sadzewicz L."/>
            <person name="Sengamalay N."/>
            <person name="Ott S."/>
            <person name="Godinez A."/>
            <person name="Nagaraj S."/>
            <person name="Vavikolanu K."/>
            <person name="Nadendla S."/>
            <person name="Aluvathingal J."/>
            <person name="Sichtig H."/>
        </authorList>
    </citation>
    <scope>NUCLEOTIDE SEQUENCE [LARGE SCALE GENOMIC DNA]</scope>
    <source>
        <strain evidence="2">FDAARGOS_361</strain>
    </source>
</reference>
<dbReference type="Proteomes" id="UP000318447">
    <property type="component" value="Unassembled WGS sequence"/>
</dbReference>
<dbReference type="VEuPathDB" id="TriTrypDB:LdCL_080014000"/>
<evidence type="ECO:0000313" key="1">
    <source>
        <dbReference type="EMBL" id="TPP49056.1"/>
    </source>
</evidence>
<dbReference type="VEuPathDB" id="TriTrypDB:LDHU3_08.1210"/>
<gene>
    <name evidence="1" type="ORF">CGC21_0145</name>
</gene>
<dbReference type="AlphaFoldDB" id="A0A504XJH9"/>